<comment type="caution">
    <text evidence="2">The sequence shown here is derived from an EMBL/GenBank/DDBJ whole genome shotgun (WGS) entry which is preliminary data.</text>
</comment>
<organism evidence="2 3">
    <name type="scientific">Cronobacter dublinensis 1210</name>
    <dbReference type="NCBI Taxonomy" id="1208656"/>
    <lineage>
        <taxon>Bacteria</taxon>
        <taxon>Pseudomonadati</taxon>
        <taxon>Pseudomonadota</taxon>
        <taxon>Gammaproteobacteria</taxon>
        <taxon>Enterobacterales</taxon>
        <taxon>Enterobacteriaceae</taxon>
        <taxon>Cronobacter</taxon>
    </lineage>
</organism>
<evidence type="ECO:0000256" key="1">
    <source>
        <dbReference type="SAM" id="MobiDB-lite"/>
    </source>
</evidence>
<evidence type="ECO:0000313" key="2">
    <source>
        <dbReference type="EMBL" id="CCJ83409.1"/>
    </source>
</evidence>
<feature type="region of interest" description="Disordered" evidence="1">
    <location>
        <begin position="26"/>
        <end position="46"/>
    </location>
</feature>
<evidence type="ECO:0000313" key="3">
    <source>
        <dbReference type="Proteomes" id="UP000009342"/>
    </source>
</evidence>
<keyword evidence="3" id="KW-1185">Reference proteome</keyword>
<protein>
    <submittedName>
        <fullName evidence="2">Uncharacterized protein</fullName>
    </submittedName>
</protein>
<dbReference type="Proteomes" id="UP000009342">
    <property type="component" value="Unassembled WGS sequence"/>
</dbReference>
<reference evidence="3" key="1">
    <citation type="journal article" date="2012" name="PLoS ONE">
        <title>Comparative analysis of genome sequences covering the seven cronobacter species.</title>
        <authorList>
            <person name="Joseph S."/>
            <person name="Desai P."/>
            <person name="Ji Y."/>
            <person name="Cummings C.A."/>
            <person name="Shih R."/>
            <person name="Degoricija L."/>
            <person name="Rico A."/>
            <person name="Brzoska P."/>
            <person name="Hamby S.E."/>
            <person name="Masood N."/>
            <person name="Hariri S."/>
            <person name="Sonbol H."/>
            <person name="Chuzhanova N."/>
            <person name="McClelland M."/>
            <person name="Furtado M.R."/>
            <person name="Forsythe S.J."/>
        </authorList>
    </citation>
    <scope>NUCLEOTIDE SEQUENCE [LARGE SCALE GENOMIC DNA]</scope>
    <source>
        <strain evidence="3">1210</strain>
    </source>
</reference>
<dbReference type="EMBL" id="CAKZ01000197">
    <property type="protein sequence ID" value="CCJ83409.1"/>
    <property type="molecule type" value="Genomic_DNA"/>
</dbReference>
<proteinExistence type="predicted"/>
<sequence>MWRFQREILIKKQIKSVNYVKTCHGERREISSGSSEEKGLNNHYEE</sequence>
<accession>A0ABM9QCV6</accession>
<name>A0ABM9QCV6_9ENTR</name>
<gene>
    <name evidence="2" type="ORF">BN134_4183</name>
</gene>